<comment type="caution">
    <text evidence="1">The sequence shown here is derived from an EMBL/GenBank/DDBJ whole genome shotgun (WGS) entry which is preliminary data.</text>
</comment>
<evidence type="ECO:0000313" key="2">
    <source>
        <dbReference type="Proteomes" id="UP001364224"/>
    </source>
</evidence>
<keyword evidence="2" id="KW-1185">Reference proteome</keyword>
<gene>
    <name evidence="1" type="ORF">V1286_006181</name>
</gene>
<dbReference type="Proteomes" id="UP001364224">
    <property type="component" value="Unassembled WGS sequence"/>
</dbReference>
<name>A0ABU8BKM3_9BRAD</name>
<protein>
    <submittedName>
        <fullName evidence="1">Uncharacterized protein</fullName>
    </submittedName>
</protein>
<reference evidence="1 2" key="1">
    <citation type="submission" date="2024-02" db="EMBL/GenBank/DDBJ databases">
        <title>Adaptive strategies in a cosmopolitan and abundant soil bacterium.</title>
        <authorList>
            <person name="Carini P."/>
        </authorList>
    </citation>
    <scope>NUCLEOTIDE SEQUENCE [LARGE SCALE GENOMIC DNA]</scope>
    <source>
        <strain evidence="1 2">AZCC 1608</strain>
    </source>
</reference>
<dbReference type="EMBL" id="JAZHRV010000001">
    <property type="protein sequence ID" value="MEH2558652.1"/>
    <property type="molecule type" value="Genomic_DNA"/>
</dbReference>
<organism evidence="1 2">
    <name type="scientific">Bradyrhizobium algeriense</name>
    <dbReference type="NCBI Taxonomy" id="634784"/>
    <lineage>
        <taxon>Bacteria</taxon>
        <taxon>Pseudomonadati</taxon>
        <taxon>Pseudomonadota</taxon>
        <taxon>Alphaproteobacteria</taxon>
        <taxon>Hyphomicrobiales</taxon>
        <taxon>Nitrobacteraceae</taxon>
        <taxon>Bradyrhizobium</taxon>
    </lineage>
</organism>
<accession>A0ABU8BKM3</accession>
<proteinExistence type="predicted"/>
<sequence length="36" mass="3942">MMLETILALLGLATCALVLISFWGSDLFGSRTRKRG</sequence>
<evidence type="ECO:0000313" key="1">
    <source>
        <dbReference type="EMBL" id="MEH2558652.1"/>
    </source>
</evidence>